<dbReference type="GeneID" id="54411643"/>
<dbReference type="RefSeq" id="XP_033527757.1">
    <property type="nucleotide sequence ID" value="XM_033671211.1"/>
</dbReference>
<organism evidence="2 3">
    <name type="scientific">Dothidotthia symphoricarpi CBS 119687</name>
    <dbReference type="NCBI Taxonomy" id="1392245"/>
    <lineage>
        <taxon>Eukaryota</taxon>
        <taxon>Fungi</taxon>
        <taxon>Dikarya</taxon>
        <taxon>Ascomycota</taxon>
        <taxon>Pezizomycotina</taxon>
        <taxon>Dothideomycetes</taxon>
        <taxon>Pleosporomycetidae</taxon>
        <taxon>Pleosporales</taxon>
        <taxon>Dothidotthiaceae</taxon>
        <taxon>Dothidotthia</taxon>
    </lineage>
</organism>
<dbReference type="EMBL" id="ML977499">
    <property type="protein sequence ID" value="KAF2133370.1"/>
    <property type="molecule type" value="Genomic_DNA"/>
</dbReference>
<keyword evidence="3" id="KW-1185">Reference proteome</keyword>
<dbReference type="Proteomes" id="UP000799771">
    <property type="component" value="Unassembled WGS sequence"/>
</dbReference>
<feature type="region of interest" description="Disordered" evidence="1">
    <location>
        <begin position="1"/>
        <end position="58"/>
    </location>
</feature>
<reference evidence="2" key="1">
    <citation type="journal article" date="2020" name="Stud. Mycol.">
        <title>101 Dothideomycetes genomes: a test case for predicting lifestyles and emergence of pathogens.</title>
        <authorList>
            <person name="Haridas S."/>
            <person name="Albert R."/>
            <person name="Binder M."/>
            <person name="Bloem J."/>
            <person name="Labutti K."/>
            <person name="Salamov A."/>
            <person name="Andreopoulos B."/>
            <person name="Baker S."/>
            <person name="Barry K."/>
            <person name="Bills G."/>
            <person name="Bluhm B."/>
            <person name="Cannon C."/>
            <person name="Castanera R."/>
            <person name="Culley D."/>
            <person name="Daum C."/>
            <person name="Ezra D."/>
            <person name="Gonzalez J."/>
            <person name="Henrissat B."/>
            <person name="Kuo A."/>
            <person name="Liang C."/>
            <person name="Lipzen A."/>
            <person name="Lutzoni F."/>
            <person name="Magnuson J."/>
            <person name="Mondo S."/>
            <person name="Nolan M."/>
            <person name="Ohm R."/>
            <person name="Pangilinan J."/>
            <person name="Park H.-J."/>
            <person name="Ramirez L."/>
            <person name="Alfaro M."/>
            <person name="Sun H."/>
            <person name="Tritt A."/>
            <person name="Yoshinaga Y."/>
            <person name="Zwiers L.-H."/>
            <person name="Turgeon B."/>
            <person name="Goodwin S."/>
            <person name="Spatafora J."/>
            <person name="Crous P."/>
            <person name="Grigoriev I."/>
        </authorList>
    </citation>
    <scope>NUCLEOTIDE SEQUENCE</scope>
    <source>
        <strain evidence="2">CBS 119687</strain>
    </source>
</reference>
<feature type="compositionally biased region" description="Gly residues" evidence="1">
    <location>
        <begin position="42"/>
        <end position="52"/>
    </location>
</feature>
<name>A0A6A6ANK8_9PLEO</name>
<dbReference type="AlphaFoldDB" id="A0A6A6ANK8"/>
<proteinExistence type="predicted"/>
<evidence type="ECO:0000256" key="1">
    <source>
        <dbReference type="SAM" id="MobiDB-lite"/>
    </source>
</evidence>
<protein>
    <submittedName>
        <fullName evidence="2">Uncharacterized protein</fullName>
    </submittedName>
</protein>
<accession>A0A6A6ANK8</accession>
<evidence type="ECO:0000313" key="3">
    <source>
        <dbReference type="Proteomes" id="UP000799771"/>
    </source>
</evidence>
<sequence>MTKKDGPTGRLHPISDACHGSRHAYGRPLKPSGSTSRSHPGYFGGVGQTRAGGEGEDEQGRDVVAQLSAKWTHFEGKSKQSCPSHALYTKTGG</sequence>
<gene>
    <name evidence="2" type="ORF">P153DRAFT_393194</name>
</gene>
<evidence type="ECO:0000313" key="2">
    <source>
        <dbReference type="EMBL" id="KAF2133370.1"/>
    </source>
</evidence>